<dbReference type="EMBL" id="JACIEB010000008">
    <property type="protein sequence ID" value="MBB3983428.1"/>
    <property type="molecule type" value="Genomic_DNA"/>
</dbReference>
<comment type="similarity">
    <text evidence="1">Belongs to the SDHAF4 family.</text>
</comment>
<sequence>MGTFNGKRPAHVKAPAHLSKSPPVPRPDPVDQQPRMDEELSPVRYGDWVKKGIAIDF</sequence>
<feature type="region of interest" description="Disordered" evidence="2">
    <location>
        <begin position="1"/>
        <end position="43"/>
    </location>
</feature>
<comment type="caution">
    <text evidence="3">The sequence shown here is derived from an EMBL/GenBank/DDBJ whole genome shotgun (WGS) entry which is preliminary data.</text>
</comment>
<evidence type="ECO:0000313" key="4">
    <source>
        <dbReference type="Proteomes" id="UP000552757"/>
    </source>
</evidence>
<keyword evidence="4" id="KW-1185">Reference proteome</keyword>
<reference evidence="3 4" key="1">
    <citation type="submission" date="2020-08" db="EMBL/GenBank/DDBJ databases">
        <title>Genomic Encyclopedia of Type Strains, Phase IV (KMG-IV): sequencing the most valuable type-strain genomes for metagenomic binning, comparative biology and taxonomic classification.</title>
        <authorList>
            <person name="Goeker M."/>
        </authorList>
    </citation>
    <scope>NUCLEOTIDE SEQUENCE [LARGE SCALE GENOMIC DNA]</scope>
    <source>
        <strain evidence="3 4">DSM 29348</strain>
    </source>
</reference>
<dbReference type="Proteomes" id="UP000552757">
    <property type="component" value="Unassembled WGS sequence"/>
</dbReference>
<dbReference type="AlphaFoldDB" id="A0A7W6DP21"/>
<organism evidence="3 4">
    <name type="scientific">Sphingobium fontiphilum</name>
    <dbReference type="NCBI Taxonomy" id="944425"/>
    <lineage>
        <taxon>Bacteria</taxon>
        <taxon>Pseudomonadati</taxon>
        <taxon>Pseudomonadota</taxon>
        <taxon>Alphaproteobacteria</taxon>
        <taxon>Sphingomonadales</taxon>
        <taxon>Sphingomonadaceae</taxon>
        <taxon>Sphingobium</taxon>
    </lineage>
</organism>
<evidence type="ECO:0000256" key="2">
    <source>
        <dbReference type="SAM" id="MobiDB-lite"/>
    </source>
</evidence>
<evidence type="ECO:0000256" key="1">
    <source>
        <dbReference type="ARBA" id="ARBA00005701"/>
    </source>
</evidence>
<dbReference type="RefSeq" id="WP_183956362.1">
    <property type="nucleotide sequence ID" value="NZ_JACIEB010000008.1"/>
</dbReference>
<gene>
    <name evidence="3" type="ORF">GGR44_003116</name>
</gene>
<accession>A0A7W6DP21</accession>
<dbReference type="Pfam" id="PF07896">
    <property type="entry name" value="DUF1674"/>
    <property type="match status" value="1"/>
</dbReference>
<dbReference type="InterPro" id="IPR012875">
    <property type="entry name" value="SDHF4"/>
</dbReference>
<protein>
    <recommendedName>
        <fullName evidence="5">DUF1674 domain-containing protein</fullName>
    </recommendedName>
</protein>
<evidence type="ECO:0008006" key="5">
    <source>
        <dbReference type="Google" id="ProtNLM"/>
    </source>
</evidence>
<evidence type="ECO:0000313" key="3">
    <source>
        <dbReference type="EMBL" id="MBB3983428.1"/>
    </source>
</evidence>
<proteinExistence type="inferred from homology"/>
<name>A0A7W6DP21_9SPHN</name>